<dbReference type="NCBIfam" id="TIGR02841">
    <property type="entry name" value="spore_YyaC"/>
    <property type="match status" value="1"/>
</dbReference>
<organism evidence="3 5">
    <name type="scientific">Clostridium neonatale</name>
    <dbReference type="NCBI Taxonomy" id="137838"/>
    <lineage>
        <taxon>Bacteria</taxon>
        <taxon>Bacillati</taxon>
        <taxon>Bacillota</taxon>
        <taxon>Clostridia</taxon>
        <taxon>Eubacteriales</taxon>
        <taxon>Clostridiaceae</taxon>
        <taxon>Clostridium</taxon>
    </lineage>
</organism>
<dbReference type="AlphaFoldDB" id="A0A2A7MD78"/>
<name>A0A2A7MD78_9CLOT</name>
<reference evidence="2" key="4">
    <citation type="submission" date="2022-10" db="EMBL/GenBank/DDBJ databases">
        <authorList>
            <person name="Aires J."/>
            <person name="Mesa V."/>
        </authorList>
    </citation>
    <scope>NUCLEOTIDE SEQUENCE</scope>
    <source>
        <strain evidence="2">Clostridium neonatale JD116</strain>
    </source>
</reference>
<dbReference type="RefSeq" id="WP_058293243.1">
    <property type="nucleotide sequence ID" value="NZ_CAKJVD010000053.1"/>
</dbReference>
<evidence type="ECO:0000313" key="3">
    <source>
        <dbReference type="EMBL" id="PEG29058.1"/>
    </source>
</evidence>
<dbReference type="EMBL" id="CAMTCP010000133">
    <property type="protein sequence ID" value="CAI3571446.1"/>
    <property type="molecule type" value="Genomic_DNA"/>
</dbReference>
<evidence type="ECO:0000313" key="1">
    <source>
        <dbReference type="EMBL" id="CAG9703018.1"/>
    </source>
</evidence>
<dbReference type="STRING" id="137838.GCA_001458595_00241"/>
<dbReference type="EMBL" id="CAKJVE010000004">
    <property type="protein sequence ID" value="CAG9703018.1"/>
    <property type="molecule type" value="Genomic_DNA"/>
</dbReference>
<sequence length="192" mass="21555">MVENFSVDSSEPLAYIKICNYLFSELQPIILENRPIIFVCIGTDRSTGDSLGPLIGYKLKYLCKGKIHIYGSLENPIHAKNLSDVLNKINLAFKNPYIIAIDSCLGKINNIGKIYISKRSLTPGLALNKDLPPVGNMSILGIVNISGNFEFLVLQNTRLYMVMQLADIISKGIYHFSLKYNKVYSYDNLKDI</sequence>
<keyword evidence="3" id="KW-0645">Protease</keyword>
<dbReference type="Pfam" id="PF06866">
    <property type="entry name" value="DUF1256"/>
    <property type="match status" value="1"/>
</dbReference>
<evidence type="ECO:0000313" key="4">
    <source>
        <dbReference type="EMBL" id="VCT86322.1"/>
    </source>
</evidence>
<evidence type="ECO:0000313" key="2">
    <source>
        <dbReference type="EMBL" id="CAI3571446.1"/>
    </source>
</evidence>
<dbReference type="GO" id="GO:0006508">
    <property type="term" value="P:proteolysis"/>
    <property type="evidence" value="ECO:0007669"/>
    <property type="project" value="UniProtKB-KW"/>
</dbReference>
<dbReference type="Proteomes" id="UP000431451">
    <property type="component" value="Unassembled WGS sequence"/>
</dbReference>
<dbReference type="EMBL" id="UWJD01000003">
    <property type="protein sequence ID" value="VCT86322.1"/>
    <property type="molecule type" value="Genomic_DNA"/>
</dbReference>
<gene>
    <name evidence="3" type="primary">yyaC</name>
    <name evidence="2" type="ORF">CNEO2_210024</name>
    <name evidence="1" type="ORF">CNEO_40273</name>
    <name evidence="4" type="ORF">CNEONATNEC25_03936</name>
    <name evidence="3" type="ORF">CQ394_19190</name>
</gene>
<dbReference type="Proteomes" id="UP000789738">
    <property type="component" value="Unassembled WGS sequence"/>
</dbReference>
<protein>
    <submittedName>
        <fullName evidence="3">Spore protease YyaC</fullName>
    </submittedName>
</protein>
<accession>A0A2A7MD78</accession>
<evidence type="ECO:0000313" key="6">
    <source>
        <dbReference type="Proteomes" id="UP000431451"/>
    </source>
</evidence>
<dbReference type="GO" id="GO:0008233">
    <property type="term" value="F:peptidase activity"/>
    <property type="evidence" value="ECO:0007669"/>
    <property type="project" value="UniProtKB-KW"/>
</dbReference>
<dbReference type="SUPFAM" id="SSF53163">
    <property type="entry name" value="HybD-like"/>
    <property type="match status" value="1"/>
</dbReference>
<dbReference type="OrthoDB" id="9815953at2"/>
<dbReference type="EMBL" id="PDCJ01000005">
    <property type="protein sequence ID" value="PEG29058.1"/>
    <property type="molecule type" value="Genomic_DNA"/>
</dbReference>
<evidence type="ECO:0000313" key="5">
    <source>
        <dbReference type="Proteomes" id="UP000220840"/>
    </source>
</evidence>
<dbReference type="Proteomes" id="UP001189143">
    <property type="component" value="Unassembled WGS sequence"/>
</dbReference>
<reference evidence="3 5" key="1">
    <citation type="submission" date="2017-10" db="EMBL/GenBank/DDBJ databases">
        <title>Effective Description of Clostridium neonatale sp. nov. linked to necrotizing enterocolitis in neonates and a clarification of species assignable to the genus Clostridium (Prazmowski 1880) emend. Lawson and Rainey 2016.</title>
        <authorList>
            <person name="Bernard K."/>
            <person name="Burdz T."/>
            <person name="Wiebe D."/>
            <person name="Balcewich B."/>
            <person name="Alfa M."/>
            <person name="Bernier A.-M."/>
        </authorList>
    </citation>
    <scope>NUCLEOTIDE SEQUENCE [LARGE SCALE GENOMIC DNA]</scope>
    <source>
        <strain evidence="3 5">LCDC99A005</strain>
    </source>
</reference>
<dbReference type="Proteomes" id="UP000220840">
    <property type="component" value="Unassembled WGS sequence"/>
</dbReference>
<reference evidence="4 6" key="2">
    <citation type="submission" date="2018-06" db="EMBL/GenBank/DDBJ databases">
        <authorList>
            <consortium name="IHU Genomes"/>
        </authorList>
    </citation>
    <scope>NUCLEOTIDE SEQUENCE [LARGE SCALE GENOMIC DNA]</scope>
    <source>
        <strain evidence="4 6">NEC25</strain>
    </source>
</reference>
<dbReference type="InterPro" id="IPR009665">
    <property type="entry name" value="YyaC"/>
</dbReference>
<dbReference type="GeneID" id="68879494"/>
<dbReference type="InterPro" id="IPR023430">
    <property type="entry name" value="Pept_HybD-like_dom_sf"/>
</dbReference>
<proteinExistence type="predicted"/>
<keyword evidence="3" id="KW-0378">Hydrolase</keyword>
<reference evidence="1" key="3">
    <citation type="submission" date="2021-10" db="EMBL/GenBank/DDBJ databases">
        <authorList>
            <person name="Mesa V."/>
        </authorList>
    </citation>
    <scope>NUCLEOTIDE SEQUENCE</scope>
    <source>
        <strain evidence="1">CC3_PB</strain>
    </source>
</reference>
<keyword evidence="5" id="KW-1185">Reference proteome</keyword>